<gene>
    <name evidence="8" type="ordered locus">Hqrw_2821</name>
</gene>
<dbReference type="KEGG" id="hwc:Hqrw_2821"/>
<feature type="transmembrane region" description="Helical" evidence="6">
    <location>
        <begin position="103"/>
        <end position="136"/>
    </location>
</feature>
<feature type="domain" description="VTT" evidence="7">
    <location>
        <begin position="99"/>
        <end position="218"/>
    </location>
</feature>
<evidence type="ECO:0000256" key="5">
    <source>
        <dbReference type="ARBA" id="ARBA00023136"/>
    </source>
</evidence>
<protein>
    <recommendedName>
        <fullName evidence="7">VTT domain-containing protein</fullName>
    </recommendedName>
</protein>
<evidence type="ECO:0000256" key="3">
    <source>
        <dbReference type="ARBA" id="ARBA00022692"/>
    </source>
</evidence>
<evidence type="ECO:0000256" key="6">
    <source>
        <dbReference type="SAM" id="Phobius"/>
    </source>
</evidence>
<dbReference type="Proteomes" id="UP000007954">
    <property type="component" value="Chromosome"/>
</dbReference>
<keyword evidence="5 6" id="KW-0472">Membrane</keyword>
<name>G0LJ68_HALWC</name>
<comment type="subcellular location">
    <subcellularLocation>
        <location evidence="1">Cell membrane</location>
        <topology evidence="1">Multi-pass membrane protein</topology>
    </subcellularLocation>
</comment>
<feature type="transmembrane region" description="Helical" evidence="6">
    <location>
        <begin position="223"/>
        <end position="242"/>
    </location>
</feature>
<evidence type="ECO:0000256" key="1">
    <source>
        <dbReference type="ARBA" id="ARBA00004651"/>
    </source>
</evidence>
<dbReference type="InterPro" id="IPR032816">
    <property type="entry name" value="VTT_dom"/>
</dbReference>
<dbReference type="InterPro" id="IPR015414">
    <property type="entry name" value="TMEM64"/>
</dbReference>
<feature type="transmembrane region" description="Helical" evidence="6">
    <location>
        <begin position="22"/>
        <end position="42"/>
    </location>
</feature>
<dbReference type="GO" id="GO:0005886">
    <property type="term" value="C:plasma membrane"/>
    <property type="evidence" value="ECO:0007669"/>
    <property type="project" value="UniProtKB-SubCell"/>
</dbReference>
<keyword evidence="2" id="KW-1003">Cell membrane</keyword>
<evidence type="ECO:0000259" key="7">
    <source>
        <dbReference type="Pfam" id="PF09335"/>
    </source>
</evidence>
<reference evidence="8 9" key="1">
    <citation type="journal article" date="2011" name="PLoS ONE">
        <title>Haloquadratum walsbyi: limited diversity in a global pond.</title>
        <authorList>
            <person name="Dyall-Smith M."/>
            <person name="Pfeiffer F."/>
            <person name="Klee K."/>
            <person name="Palm P."/>
            <person name="Gross K."/>
            <person name="Schuster S.C."/>
            <person name="Rampp M."/>
            <person name="Oesterhelt D."/>
        </authorList>
    </citation>
    <scope>NUCLEOTIDE SEQUENCE [LARGE SCALE GENOMIC DNA]</scope>
    <source>
        <strain evidence="9">DSM 16854 / JCM 12705 / C23</strain>
    </source>
</reference>
<dbReference type="PANTHER" id="PTHR12677:SF59">
    <property type="entry name" value="GOLGI APPARATUS MEMBRANE PROTEIN TVP38-RELATED"/>
    <property type="match status" value="1"/>
</dbReference>
<sequence>MILLDIVVLSVVTLPEDRRERLVIITISLMIIFLSVISVVTLPVKQTVVSMVADSFDLIASIEQIDNPTWIQAQLAALGPTAPVGFVLLQALQVIIAPIPGQILAGVAGAFFGVLPGTVYSLIGVVAGSTIVFIFTRRIGRRAVQRLFDPDQFSRWDESLTHNEGGILLLFAAFLLPTFPDDLLCFAAGLSDIRLRTFILLVLTGRAPTFALAAYAGSNAINGQSILVITIVSIAILLWTLIRHYRYIFINWIQ</sequence>
<dbReference type="EMBL" id="FR746099">
    <property type="protein sequence ID" value="CCC40636.1"/>
    <property type="molecule type" value="Genomic_DNA"/>
</dbReference>
<proteinExistence type="predicted"/>
<evidence type="ECO:0000256" key="4">
    <source>
        <dbReference type="ARBA" id="ARBA00022989"/>
    </source>
</evidence>
<organism evidence="8 9">
    <name type="scientific">Haloquadratum walsbyi (strain DSM 16854 / JCM 12705 / C23)</name>
    <dbReference type="NCBI Taxonomy" id="768065"/>
    <lineage>
        <taxon>Archaea</taxon>
        <taxon>Methanobacteriati</taxon>
        <taxon>Methanobacteriota</taxon>
        <taxon>Stenosarchaea group</taxon>
        <taxon>Halobacteria</taxon>
        <taxon>Halobacteriales</taxon>
        <taxon>Haloferacaceae</taxon>
        <taxon>Haloquadratum</taxon>
    </lineage>
</organism>
<dbReference type="PANTHER" id="PTHR12677">
    <property type="entry name" value="GOLGI APPARATUS MEMBRANE PROTEIN TVP38-RELATED"/>
    <property type="match status" value="1"/>
</dbReference>
<keyword evidence="4 6" id="KW-1133">Transmembrane helix</keyword>
<keyword evidence="3 6" id="KW-0812">Transmembrane</keyword>
<feature type="transmembrane region" description="Helical" evidence="6">
    <location>
        <begin position="198"/>
        <end position="217"/>
    </location>
</feature>
<evidence type="ECO:0000313" key="8">
    <source>
        <dbReference type="EMBL" id="CCC40636.1"/>
    </source>
</evidence>
<dbReference type="Pfam" id="PF09335">
    <property type="entry name" value="VTT_dom"/>
    <property type="match status" value="1"/>
</dbReference>
<evidence type="ECO:0000313" key="9">
    <source>
        <dbReference type="Proteomes" id="UP000007954"/>
    </source>
</evidence>
<dbReference type="OrthoDB" id="235837at2157"/>
<evidence type="ECO:0000256" key="2">
    <source>
        <dbReference type="ARBA" id="ARBA00022475"/>
    </source>
</evidence>
<feature type="transmembrane region" description="Helical" evidence="6">
    <location>
        <begin position="75"/>
        <end position="97"/>
    </location>
</feature>
<accession>G0LJ68</accession>
<dbReference type="HOGENOM" id="CLU_038944_5_1_2"/>
<dbReference type="AlphaFoldDB" id="G0LJ68"/>